<feature type="region of interest" description="Disordered" evidence="8">
    <location>
        <begin position="1"/>
        <end position="110"/>
    </location>
</feature>
<dbReference type="InterPro" id="IPR044066">
    <property type="entry name" value="TRIAD_supradom"/>
</dbReference>
<evidence type="ECO:0000256" key="1">
    <source>
        <dbReference type="ARBA" id="ARBA00022679"/>
    </source>
</evidence>
<dbReference type="PROSITE" id="PS00518">
    <property type="entry name" value="ZF_RING_1"/>
    <property type="match status" value="1"/>
</dbReference>
<evidence type="ECO:0000256" key="4">
    <source>
        <dbReference type="ARBA" id="ARBA00022771"/>
    </source>
</evidence>
<keyword evidence="3" id="KW-0677">Repeat</keyword>
<dbReference type="EMBL" id="BAAFGZ010000447">
    <property type="protein sequence ID" value="GAB0138606.1"/>
    <property type="molecule type" value="Genomic_DNA"/>
</dbReference>
<dbReference type="InterPro" id="IPR017907">
    <property type="entry name" value="Znf_RING_CS"/>
</dbReference>
<evidence type="ECO:0000256" key="5">
    <source>
        <dbReference type="ARBA" id="ARBA00022786"/>
    </source>
</evidence>
<feature type="compositionally biased region" description="Basic and acidic residues" evidence="8">
    <location>
        <begin position="747"/>
        <end position="759"/>
    </location>
</feature>
<dbReference type="CDD" id="cd22584">
    <property type="entry name" value="Rcat_RBR_unk"/>
    <property type="match status" value="1"/>
</dbReference>
<organism evidence="11 12">
    <name type="scientific">Epichloe bromicola</name>
    <dbReference type="NCBI Taxonomy" id="79588"/>
    <lineage>
        <taxon>Eukaryota</taxon>
        <taxon>Fungi</taxon>
        <taxon>Dikarya</taxon>
        <taxon>Ascomycota</taxon>
        <taxon>Pezizomycotina</taxon>
        <taxon>Sordariomycetes</taxon>
        <taxon>Hypocreomycetidae</taxon>
        <taxon>Hypocreales</taxon>
        <taxon>Clavicipitaceae</taxon>
        <taxon>Epichloe</taxon>
    </lineage>
</organism>
<keyword evidence="5" id="KW-0833">Ubl conjugation pathway</keyword>
<feature type="compositionally biased region" description="Basic and acidic residues" evidence="8">
    <location>
        <begin position="660"/>
        <end position="689"/>
    </location>
</feature>
<feature type="compositionally biased region" description="Polar residues" evidence="8">
    <location>
        <begin position="1"/>
        <end position="19"/>
    </location>
</feature>
<evidence type="ECO:0000256" key="2">
    <source>
        <dbReference type="ARBA" id="ARBA00022723"/>
    </source>
</evidence>
<keyword evidence="6" id="KW-0862">Zinc</keyword>
<reference evidence="12" key="1">
    <citation type="submission" date="2024-06" db="EMBL/GenBank/DDBJ databases">
        <title>Draft Genome Sequences of Epichloe bromicola Strains Isolated from Elymus ciliaris.</title>
        <authorList>
            <consortium name="Epichloe bromicola genome sequencing consortium"/>
            <person name="Miura A."/>
            <person name="Imano S."/>
            <person name="Ashida A."/>
            <person name="Sato I."/>
            <person name="Chiba S."/>
            <person name="Tanaka A."/>
            <person name="Camagna M."/>
            <person name="Takemoto D."/>
        </authorList>
    </citation>
    <scope>NUCLEOTIDE SEQUENCE [LARGE SCALE GENOMIC DNA]</scope>
    <source>
        <strain evidence="12">DP</strain>
    </source>
</reference>
<comment type="caution">
    <text evidence="11">The sequence shown here is derived from an EMBL/GenBank/DDBJ whole genome shotgun (WGS) entry which is preliminary data.</text>
</comment>
<evidence type="ECO:0008006" key="13">
    <source>
        <dbReference type="Google" id="ProtNLM"/>
    </source>
</evidence>
<proteinExistence type="predicted"/>
<dbReference type="Gene3D" id="3.30.40.10">
    <property type="entry name" value="Zinc/RING finger domain, C3HC4 (zinc finger)"/>
    <property type="match status" value="1"/>
</dbReference>
<sequence length="817" mass="91886">MHSLPGQNSHQSTTAQRYNQGCLDMGRASQMGSVNGDPRSGRSKRFGDHSINWTAEPETAPDELPYTGDDEVHSSPRRTTSRRQRRSSSFSYRTVDQNDYSASTMPPPSVATLTRAATDAYRRPVNCLAPGERYEVPQRTHSTRDVSLGYGKTRVMGEYSGQSSAENELAYGGGGDDDDDHIEVVEEVEEEPARYRERRQPSRDEYMDSSSDRRYHRRRRRAYADEDRGPRRSYAASDGGSAAYASSRTLDRSVESRQGRRGHGADVIEDSRPPVSSKRSQVHKRHKSAEVIQIDQPRLRRSSTVRSTGGHSGIIGTIFGAPLRRQESVKQARTPKRRYVANCATSRLPARQDLLLMMESSVECIICMGDINPAKISTLKCGHSICRPCLERIFKLSMTDPQHMPPRCCTQDHIPLKHVDRIFDNAFKKAWNRKFAEYSTKNRIYCPSRKCGEWIKPAYIRREDGRKVARCGRSHLLAQAKEEGWKRCYKCKVLVELKEGCNHMTCRCGAEFCMICGVKWKNCDCPWFNDDDRRGDFLDDANTPIPHIRGDLGDVFHGDGPPAPAELRGHTGLGHPMVMPVRRRPRTYQEEMHMRRVQESRDSDMARRLQYSDDYYDEPNMMGGVGEIHGIGNASGHHMNENYRRGGGGRYRPCPPAQYDRTDYGDAYRSRGSRVETSQERRLADRMAESRSGMGSPPSTGPIYPIGMMPAAPPPPVPAAPQGQPTRPSRHHSMEAEMYNKSPYTPRSERVVGGRMTRDCEDEAELQASPPRNRRHGTKSSDLAGLSGPGSGMNRVSQWRAYVEAGVPDGESTVGHA</sequence>
<evidence type="ECO:0000259" key="9">
    <source>
        <dbReference type="PROSITE" id="PS50089"/>
    </source>
</evidence>
<evidence type="ECO:0000256" key="3">
    <source>
        <dbReference type="ARBA" id="ARBA00022737"/>
    </source>
</evidence>
<feature type="compositionally biased region" description="Basic and acidic residues" evidence="8">
    <location>
        <begin position="191"/>
        <end position="213"/>
    </location>
</feature>
<dbReference type="InterPro" id="IPR001841">
    <property type="entry name" value="Znf_RING"/>
</dbReference>
<evidence type="ECO:0000313" key="11">
    <source>
        <dbReference type="EMBL" id="GAB0138606.1"/>
    </source>
</evidence>
<dbReference type="PROSITE" id="PS50089">
    <property type="entry name" value="ZF_RING_2"/>
    <property type="match status" value="1"/>
</dbReference>
<accession>A0ABQ0CYU4</accession>
<feature type="region of interest" description="Disordered" evidence="8">
    <location>
        <begin position="660"/>
        <end position="797"/>
    </location>
</feature>
<keyword evidence="12" id="KW-1185">Reference proteome</keyword>
<feature type="domain" description="RING-type" evidence="10">
    <location>
        <begin position="360"/>
        <end position="534"/>
    </location>
</feature>
<feature type="compositionally biased region" description="Low complexity" evidence="8">
    <location>
        <begin position="233"/>
        <end position="247"/>
    </location>
</feature>
<keyword evidence="2" id="KW-0479">Metal-binding</keyword>
<protein>
    <recommendedName>
        <fullName evidence="13">RING-type domain-containing protein</fullName>
    </recommendedName>
</protein>
<dbReference type="InterPro" id="IPR031127">
    <property type="entry name" value="E3_UB_ligase_RBR"/>
</dbReference>
<keyword evidence="1" id="KW-0808">Transferase</keyword>
<evidence type="ECO:0000256" key="6">
    <source>
        <dbReference type="ARBA" id="ARBA00022833"/>
    </source>
</evidence>
<feature type="domain" description="RING-type" evidence="9">
    <location>
        <begin position="364"/>
        <end position="408"/>
    </location>
</feature>
<dbReference type="PROSITE" id="PS51873">
    <property type="entry name" value="TRIAD"/>
    <property type="match status" value="1"/>
</dbReference>
<dbReference type="PANTHER" id="PTHR11685">
    <property type="entry name" value="RBR FAMILY RING FINGER AND IBR DOMAIN-CONTAINING"/>
    <property type="match status" value="1"/>
</dbReference>
<feature type="compositionally biased region" description="Basic residues" evidence="8">
    <location>
        <begin position="75"/>
        <end position="86"/>
    </location>
</feature>
<feature type="region of interest" description="Disordered" evidence="8">
    <location>
        <begin position="189"/>
        <end position="289"/>
    </location>
</feature>
<dbReference type="InterPro" id="IPR013083">
    <property type="entry name" value="Znf_RING/FYVE/PHD"/>
</dbReference>
<keyword evidence="4 7" id="KW-0863">Zinc-finger</keyword>
<feature type="compositionally biased region" description="Polar residues" evidence="8">
    <location>
        <begin position="95"/>
        <end position="104"/>
    </location>
</feature>
<evidence type="ECO:0000256" key="8">
    <source>
        <dbReference type="SAM" id="MobiDB-lite"/>
    </source>
</evidence>
<dbReference type="SUPFAM" id="SSF57850">
    <property type="entry name" value="RING/U-box"/>
    <property type="match status" value="2"/>
</dbReference>
<evidence type="ECO:0000313" key="12">
    <source>
        <dbReference type="Proteomes" id="UP001562357"/>
    </source>
</evidence>
<evidence type="ECO:0000259" key="10">
    <source>
        <dbReference type="PROSITE" id="PS51873"/>
    </source>
</evidence>
<dbReference type="Proteomes" id="UP001562357">
    <property type="component" value="Unassembled WGS sequence"/>
</dbReference>
<name>A0ABQ0CYU4_9HYPO</name>
<gene>
    <name evidence="11" type="primary">g6834</name>
    <name evidence="11" type="ORF">EsDP_00006834</name>
</gene>
<dbReference type="Gene3D" id="1.20.120.1750">
    <property type="match status" value="1"/>
</dbReference>
<evidence type="ECO:0000256" key="7">
    <source>
        <dbReference type="PROSITE-ProRule" id="PRU00175"/>
    </source>
</evidence>
<feature type="compositionally biased region" description="Basic and acidic residues" evidence="8">
    <location>
        <begin position="249"/>
        <end position="272"/>
    </location>
</feature>